<dbReference type="EMBL" id="JADOTZ010000001">
    <property type="protein sequence ID" value="MBG6084251.1"/>
    <property type="molecule type" value="Genomic_DNA"/>
</dbReference>
<evidence type="ECO:0000313" key="3">
    <source>
        <dbReference type="EMBL" id="MBG6084251.1"/>
    </source>
</evidence>
<gene>
    <name evidence="3" type="ORF">IW252_001018</name>
</gene>
<keyword evidence="4" id="KW-1185">Reference proteome</keyword>
<organism evidence="3 4">
    <name type="scientific">Zhihengliuella flava</name>
    <dbReference type="NCBI Taxonomy" id="1285193"/>
    <lineage>
        <taxon>Bacteria</taxon>
        <taxon>Bacillati</taxon>
        <taxon>Actinomycetota</taxon>
        <taxon>Actinomycetes</taxon>
        <taxon>Micrococcales</taxon>
        <taxon>Micrococcaceae</taxon>
        <taxon>Zhihengliuella</taxon>
    </lineage>
</organism>
<evidence type="ECO:0000313" key="4">
    <source>
        <dbReference type="Proteomes" id="UP000625033"/>
    </source>
</evidence>
<feature type="compositionally biased region" description="Basic and acidic residues" evidence="1">
    <location>
        <begin position="1"/>
        <end position="33"/>
    </location>
</feature>
<evidence type="ECO:0000256" key="1">
    <source>
        <dbReference type="SAM" id="MobiDB-lite"/>
    </source>
</evidence>
<accession>A0A931DB98</accession>
<feature type="region of interest" description="Disordered" evidence="1">
    <location>
        <begin position="1"/>
        <end position="42"/>
    </location>
</feature>
<feature type="domain" description="DnaJ homologue subfamily C member 28 conserved" evidence="2">
    <location>
        <begin position="71"/>
        <end position="137"/>
    </location>
</feature>
<evidence type="ECO:0000259" key="2">
    <source>
        <dbReference type="Pfam" id="PF09350"/>
    </source>
</evidence>
<protein>
    <recommendedName>
        <fullName evidence="2">DnaJ homologue subfamily C member 28 conserved domain-containing protein</fullName>
    </recommendedName>
</protein>
<name>A0A931DB98_9MICC</name>
<reference evidence="3" key="1">
    <citation type="submission" date="2020-11" db="EMBL/GenBank/DDBJ databases">
        <title>Sequencing the genomes of 1000 actinobacteria strains.</title>
        <authorList>
            <person name="Klenk H.-P."/>
        </authorList>
    </citation>
    <scope>NUCLEOTIDE SEQUENCE</scope>
    <source>
        <strain evidence="3">DSM 26152</strain>
    </source>
</reference>
<dbReference type="InterPro" id="IPR018961">
    <property type="entry name" value="DnaJ_homolog_subfam-C_membr-28"/>
</dbReference>
<dbReference type="Pfam" id="PF09350">
    <property type="entry name" value="DJC28_CD"/>
    <property type="match status" value="1"/>
</dbReference>
<sequence>MGARHDDERPPRQETDPVLRAARYRDQQERASDVDVPDESGVVNLGGERLAEIRPRLSAHDDVGAVAASALEQAMDRGDFDSLSYAGRPLPGSTTAASDTLDPDWWVKSLIEREGIRGLGPPAIALRTEDAHLDQRLAALGSAWQVRQLVEDFNARVVEARRQLLGGPPVVTPLRDVDAEVERWQLHRDERAERAARQRRRREVARQRARAASRARFFSRWIPWR</sequence>
<proteinExistence type="predicted"/>
<dbReference type="RefSeq" id="WP_196835587.1">
    <property type="nucleotide sequence ID" value="NZ_JADOTZ010000001.1"/>
</dbReference>
<dbReference type="Proteomes" id="UP000625033">
    <property type="component" value="Unassembled WGS sequence"/>
</dbReference>
<comment type="caution">
    <text evidence="3">The sequence shown here is derived from an EMBL/GenBank/DDBJ whole genome shotgun (WGS) entry which is preliminary data.</text>
</comment>
<dbReference type="AlphaFoldDB" id="A0A931DB98"/>